<dbReference type="InterPro" id="IPR010996">
    <property type="entry name" value="HHH_MUS81"/>
</dbReference>
<dbReference type="InterPro" id="IPR027421">
    <property type="entry name" value="DNA_pol_lamdba_lyase_dom_sf"/>
</dbReference>
<dbReference type="Gene3D" id="3.30.210.10">
    <property type="entry name" value="DNA polymerase, thumb domain"/>
    <property type="match status" value="1"/>
</dbReference>
<dbReference type="GO" id="GO:0071978">
    <property type="term" value="P:bacterial-type flagellum-dependent swarming motility"/>
    <property type="evidence" value="ECO:0007669"/>
    <property type="project" value="TreeGrafter"/>
</dbReference>
<dbReference type="EMBL" id="FUZZ01000001">
    <property type="protein sequence ID" value="SKC99930.1"/>
    <property type="molecule type" value="Genomic_DNA"/>
</dbReference>
<feature type="domain" description="Helix-hairpin-helix DNA-binding motif class 1" evidence="4">
    <location>
        <begin position="125"/>
        <end position="144"/>
    </location>
</feature>
<dbReference type="InterPro" id="IPR043519">
    <property type="entry name" value="NT_sf"/>
</dbReference>
<keyword evidence="8" id="KW-1185">Reference proteome</keyword>
<dbReference type="GO" id="GO:0003677">
    <property type="term" value="F:DNA binding"/>
    <property type="evidence" value="ECO:0007669"/>
    <property type="project" value="InterPro"/>
</dbReference>
<dbReference type="CDD" id="cd07436">
    <property type="entry name" value="PHP_PolX"/>
    <property type="match status" value="1"/>
</dbReference>
<dbReference type="GO" id="GO:0005829">
    <property type="term" value="C:cytosol"/>
    <property type="evidence" value="ECO:0007669"/>
    <property type="project" value="TreeGrafter"/>
</dbReference>
<keyword evidence="2" id="KW-0237">DNA synthesis</keyword>
<dbReference type="InterPro" id="IPR022311">
    <property type="entry name" value="PolX-like"/>
</dbReference>
<evidence type="ECO:0000313" key="8">
    <source>
        <dbReference type="Proteomes" id="UP000190166"/>
    </source>
</evidence>
<dbReference type="PANTHER" id="PTHR36928:SF1">
    <property type="entry name" value="PHOSPHATASE YCDX-RELATED"/>
    <property type="match status" value="1"/>
</dbReference>
<dbReference type="AlphaFoldDB" id="A0A1T5NH84"/>
<evidence type="ECO:0000256" key="1">
    <source>
        <dbReference type="ARBA" id="ARBA00001946"/>
    </source>
</evidence>
<evidence type="ECO:0000256" key="2">
    <source>
        <dbReference type="ARBA" id="ARBA00022634"/>
    </source>
</evidence>
<evidence type="ECO:0000313" key="7">
    <source>
        <dbReference type="EMBL" id="SKC99930.1"/>
    </source>
</evidence>
<dbReference type="GO" id="GO:0042578">
    <property type="term" value="F:phosphoric ester hydrolase activity"/>
    <property type="evidence" value="ECO:0007669"/>
    <property type="project" value="TreeGrafter"/>
</dbReference>
<dbReference type="InterPro" id="IPR003583">
    <property type="entry name" value="Hlx-hairpin-Hlx_DNA-bd_motif"/>
</dbReference>
<feature type="domain" description="Polymerase/histidinol phosphatase N-terminal" evidence="5">
    <location>
        <begin position="321"/>
        <end position="400"/>
    </location>
</feature>
<dbReference type="Proteomes" id="UP000190166">
    <property type="component" value="Unassembled WGS sequence"/>
</dbReference>
<dbReference type="SUPFAM" id="SSF47802">
    <property type="entry name" value="DNA polymerase beta, N-terminal domain-like"/>
    <property type="match status" value="1"/>
</dbReference>
<feature type="domain" description="Helix-hairpin-helix DNA-binding motif class 1" evidence="4">
    <location>
        <begin position="50"/>
        <end position="69"/>
    </location>
</feature>
<gene>
    <name evidence="7" type="ORF">SAMN05660461_1650</name>
</gene>
<dbReference type="PANTHER" id="PTHR36928">
    <property type="entry name" value="PHOSPHATASE YCDX-RELATED"/>
    <property type="match status" value="1"/>
</dbReference>
<feature type="domain" description="Helix-hairpin-helix DNA-binding motif class 1" evidence="4">
    <location>
        <begin position="90"/>
        <end position="109"/>
    </location>
</feature>
<protein>
    <submittedName>
        <fullName evidence="7">DNA polymerase (Family 10)</fullName>
    </submittedName>
</protein>
<evidence type="ECO:0000259" key="6">
    <source>
        <dbReference type="SMART" id="SM00483"/>
    </source>
</evidence>
<evidence type="ECO:0000259" key="4">
    <source>
        <dbReference type="SMART" id="SM00278"/>
    </source>
</evidence>
<evidence type="ECO:0000259" key="5">
    <source>
        <dbReference type="SMART" id="SM00481"/>
    </source>
</evidence>
<name>A0A1T5NH84_9BACT</name>
<dbReference type="SUPFAM" id="SSF89550">
    <property type="entry name" value="PHP domain-like"/>
    <property type="match status" value="1"/>
</dbReference>
<dbReference type="Gene3D" id="1.10.150.110">
    <property type="entry name" value="DNA polymerase beta, N-terminal domain-like"/>
    <property type="match status" value="1"/>
</dbReference>
<evidence type="ECO:0000256" key="3">
    <source>
        <dbReference type="ARBA" id="ARBA00022705"/>
    </source>
</evidence>
<dbReference type="Pfam" id="PF14520">
    <property type="entry name" value="HHH_5"/>
    <property type="match status" value="1"/>
</dbReference>
<dbReference type="InterPro" id="IPR016195">
    <property type="entry name" value="Pol/histidinol_Pase-like"/>
</dbReference>
<dbReference type="InterPro" id="IPR003141">
    <property type="entry name" value="Pol/His_phosphatase_N"/>
</dbReference>
<feature type="domain" description="DNA-directed DNA polymerase X" evidence="6">
    <location>
        <begin position="1"/>
        <end position="297"/>
    </location>
</feature>
<dbReference type="PIRSF" id="PIRSF005047">
    <property type="entry name" value="UCP005047_YshC"/>
    <property type="match status" value="1"/>
</dbReference>
<reference evidence="8" key="1">
    <citation type="submission" date="2017-02" db="EMBL/GenBank/DDBJ databases">
        <authorList>
            <person name="Varghese N."/>
            <person name="Submissions S."/>
        </authorList>
    </citation>
    <scope>NUCLEOTIDE SEQUENCE [LARGE SCALE GENOMIC DNA]</scope>
    <source>
        <strain evidence="8">DSM 18108</strain>
    </source>
</reference>
<dbReference type="GO" id="GO:0008270">
    <property type="term" value="F:zinc ion binding"/>
    <property type="evidence" value="ECO:0007669"/>
    <property type="project" value="TreeGrafter"/>
</dbReference>
<dbReference type="Pfam" id="PF02811">
    <property type="entry name" value="PHP"/>
    <property type="match status" value="1"/>
</dbReference>
<dbReference type="Pfam" id="PF14716">
    <property type="entry name" value="HHH_8"/>
    <property type="match status" value="1"/>
</dbReference>
<dbReference type="RefSeq" id="WP_079468898.1">
    <property type="nucleotide sequence ID" value="NZ_FUZZ01000001.1"/>
</dbReference>
<keyword evidence="3" id="KW-0235">DNA replication</keyword>
<dbReference type="InterPro" id="IPR004013">
    <property type="entry name" value="PHP_dom"/>
</dbReference>
<comment type="cofactor">
    <cofactor evidence="1">
        <name>Mg(2+)</name>
        <dbReference type="ChEBI" id="CHEBI:18420"/>
    </cofactor>
</comment>
<proteinExistence type="predicted"/>
<dbReference type="InterPro" id="IPR002054">
    <property type="entry name" value="DNA-dir_DNA_pol_X"/>
</dbReference>
<sequence length="562" mass="62515">MDNYSISDNFSLLSKLMDIHGENSFKAKSFASAAFTIEKLPTPLKDTPRDEIFRIKGIGESTGKNILEMLDTQQCSLLNHYIEITPAGILEIMKIKGLGPKKIATIWKELEIESMGELLYACNENRLMLLKGFGAKTQESVRQNIEFYLSNRHRFLFAEVAATGQELEKQLQQLLAPAAVSLTGAFRRHSIIIDEIELLIAAPVDVVQQQLAALPGFSLTTANADNLVWQLNEKLKVITHSCTADSFAATLFTTTGSPAFIDKFNAAGGATFLHNATSEEAIFSAAGMDYIPPFLREGINELTLARNHQLPETIVASDIKGIIHSHSNWSDGESSLEEMATAAKAQGFEYLVISDHSRSAFYANGLHIERILAQHAEIDELNKKLAPFRIFKSIESDILNDGSLDYPDEILAKFDLVIASVHSNLKMTEEKAMARLLKAIENPYTTILGHMTGRLLLSRNGYPVDHKAIIDACAAHNVIIELNAHPRRLDIDWTWLHYALEKKVLISIDPDAHSIHGFQDIRYGTLAAQKGGITKTNNLSSYTVDMLNNYLLQRKQQKNILP</sequence>
<dbReference type="InterPro" id="IPR037160">
    <property type="entry name" value="DNA_Pol_thumb_sf"/>
</dbReference>
<dbReference type="SUPFAM" id="SSF81301">
    <property type="entry name" value="Nucleotidyltransferase"/>
    <property type="match status" value="1"/>
</dbReference>
<dbReference type="InterPro" id="IPR047967">
    <property type="entry name" value="PolX_PHP"/>
</dbReference>
<dbReference type="SMART" id="SM00481">
    <property type="entry name" value="POLIIIAc"/>
    <property type="match status" value="1"/>
</dbReference>
<dbReference type="SMART" id="SM00483">
    <property type="entry name" value="POLXc"/>
    <property type="match status" value="1"/>
</dbReference>
<dbReference type="FunFam" id="3.20.20.140:FF:000047">
    <property type="entry name" value="PHP domain-containing protein"/>
    <property type="match status" value="1"/>
</dbReference>
<dbReference type="Gene3D" id="3.20.20.140">
    <property type="entry name" value="Metal-dependent hydrolases"/>
    <property type="match status" value="1"/>
</dbReference>
<dbReference type="SMART" id="SM00278">
    <property type="entry name" value="HhH1"/>
    <property type="match status" value="3"/>
</dbReference>
<dbReference type="STRING" id="393003.SAMN05660461_1650"/>
<organism evidence="7 8">
    <name type="scientific">Chitinophaga ginsengisegetis</name>
    <dbReference type="NCBI Taxonomy" id="393003"/>
    <lineage>
        <taxon>Bacteria</taxon>
        <taxon>Pseudomonadati</taxon>
        <taxon>Bacteroidota</taxon>
        <taxon>Chitinophagia</taxon>
        <taxon>Chitinophagales</taxon>
        <taxon>Chitinophagaceae</taxon>
        <taxon>Chitinophaga</taxon>
    </lineage>
</organism>
<dbReference type="GO" id="GO:0003887">
    <property type="term" value="F:DNA-directed DNA polymerase activity"/>
    <property type="evidence" value="ECO:0007669"/>
    <property type="project" value="InterPro"/>
</dbReference>
<dbReference type="GO" id="GO:0006281">
    <property type="term" value="P:DNA repair"/>
    <property type="evidence" value="ECO:0007669"/>
    <property type="project" value="InterPro"/>
</dbReference>
<accession>A0A1T5NH84</accession>
<dbReference type="Gene3D" id="1.10.150.20">
    <property type="entry name" value="5' to 3' exonuclease, C-terminal subdomain"/>
    <property type="match status" value="1"/>
</dbReference>
<dbReference type="InterPro" id="IPR050243">
    <property type="entry name" value="PHP_phosphatase"/>
</dbReference>